<feature type="compositionally biased region" description="Low complexity" evidence="11">
    <location>
        <begin position="852"/>
        <end position="864"/>
    </location>
</feature>
<evidence type="ECO:0000256" key="4">
    <source>
        <dbReference type="ARBA" id="ARBA00022771"/>
    </source>
</evidence>
<feature type="coiled-coil region" evidence="10">
    <location>
        <begin position="308"/>
        <end position="361"/>
    </location>
</feature>
<dbReference type="PANTHER" id="PTHR13793:SF107">
    <property type="entry name" value="BROMODOMAIN-CONTAINING PROTEIN HOMOLOG"/>
    <property type="match status" value="1"/>
</dbReference>
<dbReference type="CDD" id="cd04369">
    <property type="entry name" value="Bromodomain"/>
    <property type="match status" value="1"/>
</dbReference>
<evidence type="ECO:0000256" key="8">
    <source>
        <dbReference type="PROSITE-ProRule" id="PRU00035"/>
    </source>
</evidence>
<feature type="compositionally biased region" description="Acidic residues" evidence="11">
    <location>
        <begin position="842"/>
        <end position="851"/>
    </location>
</feature>
<keyword evidence="5" id="KW-0862">Zinc</keyword>
<dbReference type="Pfam" id="PF00855">
    <property type="entry name" value="PWWP"/>
    <property type="match status" value="1"/>
</dbReference>
<evidence type="ECO:0000256" key="5">
    <source>
        <dbReference type="ARBA" id="ARBA00022833"/>
    </source>
</evidence>
<dbReference type="InterPro" id="IPR001965">
    <property type="entry name" value="Znf_PHD"/>
</dbReference>
<evidence type="ECO:0000313" key="17">
    <source>
        <dbReference type="Proteomes" id="UP000807353"/>
    </source>
</evidence>
<dbReference type="GO" id="GO:0006325">
    <property type="term" value="P:chromatin organization"/>
    <property type="evidence" value="ECO:0007669"/>
    <property type="project" value="UniProtKB-ARBA"/>
</dbReference>
<evidence type="ECO:0000256" key="6">
    <source>
        <dbReference type="ARBA" id="ARBA00023117"/>
    </source>
</evidence>
<feature type="region of interest" description="Disordered" evidence="11">
    <location>
        <begin position="785"/>
        <end position="894"/>
    </location>
</feature>
<dbReference type="AlphaFoldDB" id="A0A9P6CGS9"/>
<feature type="region of interest" description="Disordered" evidence="11">
    <location>
        <begin position="540"/>
        <end position="610"/>
    </location>
</feature>
<evidence type="ECO:0000256" key="11">
    <source>
        <dbReference type="SAM" id="MobiDB-lite"/>
    </source>
</evidence>
<feature type="domain" description="PWWP" evidence="14">
    <location>
        <begin position="1026"/>
        <end position="1084"/>
    </location>
</feature>
<dbReference type="PROSITE" id="PS51805">
    <property type="entry name" value="EPHD"/>
    <property type="match status" value="1"/>
</dbReference>
<protein>
    <submittedName>
        <fullName evidence="16">Uncharacterized protein</fullName>
    </submittedName>
</protein>
<evidence type="ECO:0000256" key="2">
    <source>
        <dbReference type="ARBA" id="ARBA00022723"/>
    </source>
</evidence>
<name>A0A9P6CGS9_9AGAR</name>
<dbReference type="GO" id="GO:0006357">
    <property type="term" value="P:regulation of transcription by RNA polymerase II"/>
    <property type="evidence" value="ECO:0007669"/>
    <property type="project" value="TreeGrafter"/>
</dbReference>
<feature type="region of interest" description="Disordered" evidence="11">
    <location>
        <begin position="477"/>
        <end position="504"/>
    </location>
</feature>
<dbReference type="SMART" id="SM00293">
    <property type="entry name" value="PWWP"/>
    <property type="match status" value="1"/>
</dbReference>
<feature type="region of interest" description="Disordered" evidence="11">
    <location>
        <begin position="1137"/>
        <end position="1159"/>
    </location>
</feature>
<dbReference type="Proteomes" id="UP000807353">
    <property type="component" value="Unassembled WGS sequence"/>
</dbReference>
<evidence type="ECO:0000256" key="1">
    <source>
        <dbReference type="ARBA" id="ARBA00004123"/>
    </source>
</evidence>
<organism evidence="16 17">
    <name type="scientific">Collybia nuda</name>
    <dbReference type="NCBI Taxonomy" id="64659"/>
    <lineage>
        <taxon>Eukaryota</taxon>
        <taxon>Fungi</taxon>
        <taxon>Dikarya</taxon>
        <taxon>Basidiomycota</taxon>
        <taxon>Agaricomycotina</taxon>
        <taxon>Agaricomycetes</taxon>
        <taxon>Agaricomycetidae</taxon>
        <taxon>Agaricales</taxon>
        <taxon>Tricholomatineae</taxon>
        <taxon>Clitocybaceae</taxon>
        <taxon>Collybia</taxon>
    </lineage>
</organism>
<dbReference type="SMART" id="SM00249">
    <property type="entry name" value="PHD"/>
    <property type="match status" value="2"/>
</dbReference>
<feature type="domain" description="PHD-type" evidence="15">
    <location>
        <begin position="94"/>
        <end position="208"/>
    </location>
</feature>
<evidence type="ECO:0000256" key="3">
    <source>
        <dbReference type="ARBA" id="ARBA00022737"/>
    </source>
</evidence>
<dbReference type="Gene3D" id="3.30.40.10">
    <property type="entry name" value="Zinc/RING finger domain, C3HC4 (zinc finger)"/>
    <property type="match status" value="2"/>
</dbReference>
<feature type="compositionally biased region" description="Polar residues" evidence="11">
    <location>
        <begin position="809"/>
        <end position="826"/>
    </location>
</feature>
<feature type="domain" description="Bromo" evidence="12">
    <location>
        <begin position="390"/>
        <end position="452"/>
    </location>
</feature>
<evidence type="ECO:0000259" key="14">
    <source>
        <dbReference type="PROSITE" id="PS50812"/>
    </source>
</evidence>
<accession>A0A9P6CGS9</accession>
<dbReference type="InterPro" id="IPR019786">
    <property type="entry name" value="Zinc_finger_PHD-type_CS"/>
</dbReference>
<evidence type="ECO:0000256" key="7">
    <source>
        <dbReference type="ARBA" id="ARBA00023242"/>
    </source>
</evidence>
<dbReference type="CDD" id="cd15492">
    <property type="entry name" value="PHD_BRPF_JADE_like"/>
    <property type="match status" value="1"/>
</dbReference>
<dbReference type="PANTHER" id="PTHR13793">
    <property type="entry name" value="PHD FINGER PROTEINS"/>
    <property type="match status" value="1"/>
</dbReference>
<keyword evidence="3" id="KW-0677">Repeat</keyword>
<evidence type="ECO:0000313" key="16">
    <source>
        <dbReference type="EMBL" id="KAF9465621.1"/>
    </source>
</evidence>
<dbReference type="GO" id="GO:0008270">
    <property type="term" value="F:zinc ion binding"/>
    <property type="evidence" value="ECO:0007669"/>
    <property type="project" value="UniProtKB-KW"/>
</dbReference>
<gene>
    <name evidence="16" type="ORF">BDZ94DRAFT_1189141</name>
</gene>
<dbReference type="PROSITE" id="PS50014">
    <property type="entry name" value="BROMODOMAIN_2"/>
    <property type="match status" value="1"/>
</dbReference>
<dbReference type="SUPFAM" id="SSF57903">
    <property type="entry name" value="FYVE/PHD zinc finger"/>
    <property type="match status" value="1"/>
</dbReference>
<dbReference type="SMART" id="SM00297">
    <property type="entry name" value="BROMO"/>
    <property type="match status" value="1"/>
</dbReference>
<proteinExistence type="predicted"/>
<dbReference type="Pfam" id="PF00439">
    <property type="entry name" value="Bromodomain"/>
    <property type="match status" value="1"/>
</dbReference>
<dbReference type="InterPro" id="IPR019787">
    <property type="entry name" value="Znf_PHD-finger"/>
</dbReference>
<feature type="compositionally biased region" description="Pro residues" evidence="11">
    <location>
        <begin position="684"/>
        <end position="702"/>
    </location>
</feature>
<dbReference type="PROSITE" id="PS50016">
    <property type="entry name" value="ZF_PHD_2"/>
    <property type="match status" value="1"/>
</dbReference>
<keyword evidence="17" id="KW-1185">Reference proteome</keyword>
<dbReference type="InterPro" id="IPR034732">
    <property type="entry name" value="EPHD"/>
</dbReference>
<keyword evidence="7" id="KW-0539">Nucleus</keyword>
<dbReference type="InterPro" id="IPR050701">
    <property type="entry name" value="Histone_Mod_Regulator"/>
</dbReference>
<keyword evidence="6 8" id="KW-0103">Bromodomain</keyword>
<dbReference type="PRINTS" id="PR00503">
    <property type="entry name" value="BROMODOMAIN"/>
</dbReference>
<evidence type="ECO:0000259" key="13">
    <source>
        <dbReference type="PROSITE" id="PS50016"/>
    </source>
</evidence>
<dbReference type="OrthoDB" id="20839at2759"/>
<dbReference type="FunFam" id="3.30.40.10:FF:000007">
    <property type="entry name" value="Bromodomain containing 1, isoform CRA_b"/>
    <property type="match status" value="1"/>
</dbReference>
<evidence type="ECO:0000256" key="9">
    <source>
        <dbReference type="PROSITE-ProRule" id="PRU00146"/>
    </source>
</evidence>
<dbReference type="Pfam" id="PF13831">
    <property type="entry name" value="PHD_2"/>
    <property type="match status" value="1"/>
</dbReference>
<dbReference type="SUPFAM" id="SSF47370">
    <property type="entry name" value="Bromodomain"/>
    <property type="match status" value="1"/>
</dbReference>
<evidence type="ECO:0000259" key="12">
    <source>
        <dbReference type="PROSITE" id="PS50014"/>
    </source>
</evidence>
<comment type="subcellular location">
    <subcellularLocation>
        <location evidence="1">Nucleus</location>
    </subcellularLocation>
</comment>
<feature type="compositionally biased region" description="Acidic residues" evidence="11">
    <location>
        <begin position="704"/>
        <end position="715"/>
    </location>
</feature>
<feature type="domain" description="PHD-type" evidence="13">
    <location>
        <begin position="40"/>
        <end position="90"/>
    </location>
</feature>
<keyword evidence="4 9" id="KW-0863">Zinc-finger</keyword>
<dbReference type="InterPro" id="IPR013083">
    <property type="entry name" value="Znf_RING/FYVE/PHD"/>
</dbReference>
<feature type="region of interest" description="Disordered" evidence="11">
    <location>
        <begin position="215"/>
        <end position="236"/>
    </location>
</feature>
<dbReference type="PROSITE" id="PS50812">
    <property type="entry name" value="PWWP"/>
    <property type="match status" value="1"/>
</dbReference>
<reference evidence="16" key="1">
    <citation type="submission" date="2020-11" db="EMBL/GenBank/DDBJ databases">
        <authorList>
            <consortium name="DOE Joint Genome Institute"/>
            <person name="Ahrendt S."/>
            <person name="Riley R."/>
            <person name="Andreopoulos W."/>
            <person name="Labutti K."/>
            <person name="Pangilinan J."/>
            <person name="Ruiz-Duenas F.J."/>
            <person name="Barrasa J.M."/>
            <person name="Sanchez-Garcia M."/>
            <person name="Camarero S."/>
            <person name="Miyauchi S."/>
            <person name="Serrano A."/>
            <person name="Linde D."/>
            <person name="Babiker R."/>
            <person name="Drula E."/>
            <person name="Ayuso-Fernandez I."/>
            <person name="Pacheco R."/>
            <person name="Padilla G."/>
            <person name="Ferreira P."/>
            <person name="Barriuso J."/>
            <person name="Kellner H."/>
            <person name="Castanera R."/>
            <person name="Alfaro M."/>
            <person name="Ramirez L."/>
            <person name="Pisabarro A.G."/>
            <person name="Kuo A."/>
            <person name="Tritt A."/>
            <person name="Lipzen A."/>
            <person name="He G."/>
            <person name="Yan M."/>
            <person name="Ng V."/>
            <person name="Cullen D."/>
            <person name="Martin F."/>
            <person name="Rosso M.-N."/>
            <person name="Henrissat B."/>
            <person name="Hibbett D."/>
            <person name="Martinez A.T."/>
            <person name="Grigoriev I.V."/>
        </authorList>
    </citation>
    <scope>NUCLEOTIDE SEQUENCE</scope>
    <source>
        <strain evidence="16">CBS 247.69</strain>
    </source>
</reference>
<comment type="caution">
    <text evidence="16">The sequence shown here is derived from an EMBL/GenBank/DDBJ whole genome shotgun (WGS) entry which is preliminary data.</text>
</comment>
<dbReference type="InterPro" id="IPR000313">
    <property type="entry name" value="PWWP_dom"/>
</dbReference>
<keyword evidence="10" id="KW-0175">Coiled coil</keyword>
<feature type="compositionally biased region" description="Pro residues" evidence="11">
    <location>
        <begin position="545"/>
        <end position="560"/>
    </location>
</feature>
<evidence type="ECO:0000256" key="10">
    <source>
        <dbReference type="SAM" id="Coils"/>
    </source>
</evidence>
<dbReference type="Gene3D" id="2.30.30.140">
    <property type="match status" value="1"/>
</dbReference>
<dbReference type="PROSITE" id="PS01359">
    <property type="entry name" value="ZF_PHD_1"/>
    <property type="match status" value="1"/>
</dbReference>
<sequence>MVRSGESPFPSLPALSSFHGAPLLKTKNMPKLDMALPSEDSTCAICDDSEGENSNAIVFCDGCNLAVHQDCYGVPYIPEGQWLCRKCTVSPENPVSCMLCPNEGGAFKQTTNGEWVHLLCAIWVPETRVANEVFMEPITGVEKISKQRWKLKCNVCDIREGACIQCAKTSCFLAFHATCARREKLLLPMKAAQGSEPVSLTCYCDRHLPKEQQDSRTAALAADEVNEGSDGTHDPKLSKTARAYAKTYKPGPPLVPAIIMERIAHYITKIPMRKKPEFLAMVCRYWSLKREARRGAPLLKRLHLEPWTANATNKLQSQEEKLMILEQLTIMKRGMDQAKLLAELTFKRERIKQKQKQAIQEVLQSFVLCYTNKLRLAFEGIMSIDKKGYFKSPVLKAEVPDYYDIITRPMCWSIIDEKLNRHEYWDVQAFKHDVDLLVDNALLYNKPGSLYHKVALKIQEGAQTKFAELVSQMQAERAPEGAGVGVNPETNDADASRATPPIGDLEPPLELVELLVSTDAIADDLDIFLDDNPLSSLFEYSLPRLKPPPPPPPPPPPKAPKAPKASKSKRKKPEPKKNQPIPVSDAVARRPLVNGEASRIQLDQEEPQVKIDVPLEISTAPRTRRAIAAAAAAAAEIEAEAEAVEVEIEMEVAPSPKEEVVVIPVPPTPTQISLRRRMPRKFPGDPPAPLPESEPEFEPTPAPEAEEEEEEEEDANQIVVVDEPTSGELEDPDAGKRGRRKRVSSFPNPADSIPLMQYVDNQQSFKMFDQGWIFPANTRRGGRVPMEKVEVPVRPKKKPRTGPAPSRLSLVSTAPSENLTLDTSQIADEEPILIHDEPPPATDEDAMDEDASPPVEEAPVPAGDESMDVDLEDPEGVPDPDETEYASRGPTPALIPPEQFAIPPLGTFIPPTTLIKAPDGTVIIEELDTPAIRREKNRREKARRAEEQRNRLVADQALSTGVLPHPTVLSGPGIPGPAPFSRDGLEIPLRAGPSGVGKVEGSELSILPEEGGKNRRVIGNGTKLEGGVLVWAKAGRFPWWPAVIFEDDDPQVPPNILAECLSKRTKTNDPDVQIIRFFDKTDSWQFLPLKFLKEFGEDTELDSEMIAANSRYQNWKNGSVRADCREAYRRALAEMETDNEVAEMSGPRAQPNESVSESA</sequence>
<dbReference type="GO" id="GO:0005634">
    <property type="term" value="C:nucleus"/>
    <property type="evidence" value="ECO:0007669"/>
    <property type="project" value="UniProtKB-SubCell"/>
</dbReference>
<dbReference type="InterPro" id="IPR001487">
    <property type="entry name" value="Bromodomain"/>
</dbReference>
<dbReference type="FunFam" id="3.30.40.10:FF:000008">
    <property type="entry name" value="Bromodomain containing 1, isoform CRA_a"/>
    <property type="match status" value="1"/>
</dbReference>
<dbReference type="SUPFAM" id="SSF63748">
    <property type="entry name" value="Tudor/PWWP/MBT"/>
    <property type="match status" value="1"/>
</dbReference>
<dbReference type="InterPro" id="IPR011011">
    <property type="entry name" value="Znf_FYVE_PHD"/>
</dbReference>
<dbReference type="Gene3D" id="1.20.920.10">
    <property type="entry name" value="Bromodomain-like"/>
    <property type="match status" value="1"/>
</dbReference>
<keyword evidence="2" id="KW-0479">Metal-binding</keyword>
<dbReference type="InterPro" id="IPR036427">
    <property type="entry name" value="Bromodomain-like_sf"/>
</dbReference>
<dbReference type="EMBL" id="MU150246">
    <property type="protein sequence ID" value="KAF9465621.1"/>
    <property type="molecule type" value="Genomic_DNA"/>
</dbReference>
<feature type="region of interest" description="Disordered" evidence="11">
    <location>
        <begin position="670"/>
        <end position="754"/>
    </location>
</feature>
<feature type="compositionally biased region" description="Basic residues" evidence="11">
    <location>
        <begin position="564"/>
        <end position="574"/>
    </location>
</feature>
<evidence type="ECO:0000259" key="15">
    <source>
        <dbReference type="PROSITE" id="PS51805"/>
    </source>
</evidence>
<feature type="compositionally biased region" description="Acidic residues" evidence="11">
    <location>
        <begin position="865"/>
        <end position="884"/>
    </location>
</feature>
<dbReference type="Pfam" id="PF13832">
    <property type="entry name" value="zf-HC5HC2H_2"/>
    <property type="match status" value="1"/>
</dbReference>